<evidence type="ECO:0000313" key="1">
    <source>
        <dbReference type="EMBL" id="WZF89753.1"/>
    </source>
</evidence>
<sequence>MPRIKIVHQNPNPSTEFFIRPFWAEARAAVDYYRFDELPAPSELSGAVVVFVRYVPPAWKAVLKRHPAQQVVFFMDDDLFDWRAFQGMPWHYQRKLFGLAWRHQRWLREIGAELWVSSLWLADKYASWNPEILEPGNPHGAAAEFSDPAIKTIFYHGSASHRGELEWLMPVVEQVLAARADVCFEVIGDRKVRDRFAHLHGVHVVHPMSWPAYKAFIQRPGRTIGLAPLRDTTFNAARAPTKFYDITAAGAVGLYADTPVYRRLVAHGKNGLLLPMDSPQVWVEAALDLLDDREKRKALVCHEIHETR</sequence>
<dbReference type="SUPFAM" id="SSF53756">
    <property type="entry name" value="UDP-Glycosyltransferase/glycogen phosphorylase"/>
    <property type="match status" value="1"/>
</dbReference>
<proteinExistence type="predicted"/>
<dbReference type="RefSeq" id="WP_341582296.1">
    <property type="nucleotide sequence ID" value="NZ_CP101118.1"/>
</dbReference>
<keyword evidence="2" id="KW-1185">Reference proteome</keyword>
<dbReference type="GO" id="GO:0016757">
    <property type="term" value="F:glycosyltransferase activity"/>
    <property type="evidence" value="ECO:0007669"/>
    <property type="project" value="UniProtKB-KW"/>
</dbReference>
<reference evidence="1 2" key="1">
    <citation type="submission" date="2022-07" db="EMBL/GenBank/DDBJ databases">
        <title>A copper resistant bacterium isolated from sediment samples of deep sea hydrothermal areas.</title>
        <authorList>
            <person name="Zeng X."/>
        </authorList>
    </citation>
    <scope>NUCLEOTIDE SEQUENCE [LARGE SCALE GENOMIC DNA]</scope>
    <source>
        <strain evidence="2">CuT 6</strain>
    </source>
</reference>
<gene>
    <name evidence="1" type="ORF">NLK58_06020</name>
</gene>
<evidence type="ECO:0000313" key="2">
    <source>
        <dbReference type="Proteomes" id="UP001475781"/>
    </source>
</evidence>
<dbReference type="EC" id="2.4.-.-" evidence="1"/>
<accession>A0ABZ2W4R5</accession>
<keyword evidence="1" id="KW-0808">Transferase</keyword>
<dbReference type="Proteomes" id="UP001475781">
    <property type="component" value="Chromosome"/>
</dbReference>
<name>A0ABZ2W4R5_9GAMM</name>
<organism evidence="1 2">
    <name type="scientific">Marinobacter metalliresistant</name>
    <dbReference type="NCBI Taxonomy" id="2961995"/>
    <lineage>
        <taxon>Bacteria</taxon>
        <taxon>Pseudomonadati</taxon>
        <taxon>Pseudomonadota</taxon>
        <taxon>Gammaproteobacteria</taxon>
        <taxon>Pseudomonadales</taxon>
        <taxon>Marinobacteraceae</taxon>
        <taxon>Marinobacter</taxon>
    </lineage>
</organism>
<protein>
    <submittedName>
        <fullName evidence="1">Glycosyltransferase</fullName>
        <ecNumber evidence="1">2.4.-.-</ecNumber>
    </submittedName>
</protein>
<dbReference type="Pfam" id="PF13692">
    <property type="entry name" value="Glyco_trans_1_4"/>
    <property type="match status" value="1"/>
</dbReference>
<dbReference type="Gene3D" id="3.40.50.2000">
    <property type="entry name" value="Glycogen Phosphorylase B"/>
    <property type="match status" value="1"/>
</dbReference>
<keyword evidence="1" id="KW-0328">Glycosyltransferase</keyword>
<dbReference type="EMBL" id="CP101118">
    <property type="protein sequence ID" value="WZF89753.1"/>
    <property type="molecule type" value="Genomic_DNA"/>
</dbReference>